<proteinExistence type="predicted"/>
<dbReference type="AlphaFoldDB" id="A0A1X7TSR5"/>
<reference evidence="1" key="1">
    <citation type="submission" date="2017-05" db="UniProtKB">
        <authorList>
            <consortium name="EnsemblMetazoa"/>
        </authorList>
    </citation>
    <scope>IDENTIFICATION</scope>
</reference>
<organism evidence="1">
    <name type="scientific">Amphimedon queenslandica</name>
    <name type="common">Sponge</name>
    <dbReference type="NCBI Taxonomy" id="400682"/>
    <lineage>
        <taxon>Eukaryota</taxon>
        <taxon>Metazoa</taxon>
        <taxon>Porifera</taxon>
        <taxon>Demospongiae</taxon>
        <taxon>Heteroscleromorpha</taxon>
        <taxon>Haplosclerida</taxon>
        <taxon>Niphatidae</taxon>
        <taxon>Amphimedon</taxon>
    </lineage>
</organism>
<dbReference type="EnsemblMetazoa" id="Aqu2.1.17911_001">
    <property type="protein sequence ID" value="Aqu2.1.17911_001"/>
    <property type="gene ID" value="Aqu2.1.17911"/>
</dbReference>
<dbReference type="InParanoid" id="A0A1X7TSR5"/>
<protein>
    <submittedName>
        <fullName evidence="1">Uncharacterized protein</fullName>
    </submittedName>
</protein>
<name>A0A1X7TSR5_AMPQE</name>
<accession>A0A1X7TSR5</accession>
<sequence length="91" mass="10363">MIIWSPSPEAFVHTTGYARPSSQSSYISEDLQTIASVEETKGKGSYSKFHCVCMGCLLEVKLRADIKGPRSYHWLMIIQEDNSLLYLVKYQ</sequence>
<evidence type="ECO:0000313" key="1">
    <source>
        <dbReference type="EnsemblMetazoa" id="Aqu2.1.17911_001"/>
    </source>
</evidence>